<accession>A0A5B0NEP2</accession>
<feature type="region of interest" description="Disordered" evidence="1">
    <location>
        <begin position="800"/>
        <end position="822"/>
    </location>
</feature>
<feature type="region of interest" description="Disordered" evidence="1">
    <location>
        <begin position="891"/>
        <end position="927"/>
    </location>
</feature>
<evidence type="ECO:0000256" key="1">
    <source>
        <dbReference type="SAM" id="MobiDB-lite"/>
    </source>
</evidence>
<gene>
    <name evidence="2" type="ORF">PGT21_025045</name>
</gene>
<evidence type="ECO:0000313" key="3">
    <source>
        <dbReference type="Proteomes" id="UP000324748"/>
    </source>
</evidence>
<keyword evidence="3" id="KW-1185">Reference proteome</keyword>
<feature type="compositionally biased region" description="Basic and acidic residues" evidence="1">
    <location>
        <begin position="801"/>
        <end position="814"/>
    </location>
</feature>
<dbReference type="AlphaFoldDB" id="A0A5B0NEP2"/>
<evidence type="ECO:0000313" key="2">
    <source>
        <dbReference type="EMBL" id="KAA1087196.1"/>
    </source>
</evidence>
<comment type="caution">
    <text evidence="2">The sequence shown here is derived from an EMBL/GenBank/DDBJ whole genome shotgun (WGS) entry which is preliminary data.</text>
</comment>
<protein>
    <submittedName>
        <fullName evidence="2">Uncharacterized protein</fullName>
    </submittedName>
</protein>
<reference evidence="2 3" key="1">
    <citation type="submission" date="2019-05" db="EMBL/GenBank/DDBJ databases">
        <title>Emergence of the Ug99 lineage of the wheat stem rust pathogen through somatic hybridization.</title>
        <authorList>
            <person name="Li F."/>
            <person name="Upadhyaya N.M."/>
            <person name="Sperschneider J."/>
            <person name="Matny O."/>
            <person name="Nguyen-Phuc H."/>
            <person name="Mago R."/>
            <person name="Raley C."/>
            <person name="Miller M.E."/>
            <person name="Silverstein K.A.T."/>
            <person name="Henningsen E."/>
            <person name="Hirsch C.D."/>
            <person name="Visser B."/>
            <person name="Pretorius Z.A."/>
            <person name="Steffenson B.J."/>
            <person name="Schwessinger B."/>
            <person name="Dodds P.N."/>
            <person name="Figueroa M."/>
        </authorList>
    </citation>
    <scope>NUCLEOTIDE SEQUENCE [LARGE SCALE GENOMIC DNA]</scope>
    <source>
        <strain evidence="2">21-0</strain>
    </source>
</reference>
<dbReference type="Proteomes" id="UP000324748">
    <property type="component" value="Unassembled WGS sequence"/>
</dbReference>
<name>A0A5B0NEP2_PUCGR</name>
<feature type="compositionally biased region" description="Basic and acidic residues" evidence="1">
    <location>
        <begin position="899"/>
        <end position="922"/>
    </location>
</feature>
<feature type="region of interest" description="Disordered" evidence="1">
    <location>
        <begin position="69"/>
        <end position="113"/>
    </location>
</feature>
<organism evidence="2 3">
    <name type="scientific">Puccinia graminis f. sp. tritici</name>
    <dbReference type="NCBI Taxonomy" id="56615"/>
    <lineage>
        <taxon>Eukaryota</taxon>
        <taxon>Fungi</taxon>
        <taxon>Dikarya</taxon>
        <taxon>Basidiomycota</taxon>
        <taxon>Pucciniomycotina</taxon>
        <taxon>Pucciniomycetes</taxon>
        <taxon>Pucciniales</taxon>
        <taxon>Pucciniaceae</taxon>
        <taxon>Puccinia</taxon>
    </lineage>
</organism>
<sequence>MRFTLVPHSGLTKQLSSLQANSNSIKRHSALIMPINEIPHQAHQQNNPSCPDSHRTGTHEKLLPLDDQAKKPLKSHNPNTQITISGFPFSDRAQPPHLSHHQSHRSKNLEQVVPPSLANSQSLSNFLRSLENQDFQATLANFNRLTASQKSRLSTHVYDSLFWLAGRILEEDKIINPINDHYQPNTTPQNLLIESGRQNHSYTIDYCQVQARLMKVNDLFHSIQRALSVDQLHFYLQNTILSAALVLRRSDQSSNSQAPDEHSKEIFLEAREQISGIIERIPALHQIPTPTADQLAEAIPFEILGLYSRFLAVFHQPNQGLKLMRKVYYGYLIGRRRKMITEEELPDPNHHRAQSNDPSAIETGSLIISLLRQKIHHRLAALKLAVRMITIGGLYPDQFHLTSLLRRMYMSKPEWDSTLEFLAQLPDRSAFRWLQTQVAIVEAEDGRVERVLKLSAEALQLPPSLQGDFLAPDAINSEIFAHAIQGLIINYETPNSDLASGLRGAIAIRTRMVKSAILPDSESDDLILRRICSVAQGIKSPVSRHEFLSEMIGGMFPTSKIVPIRSEPLRSFRFTSHPGKSPEAFRLMRLLMEFNELDLSLHLFQSISRYGYVSSLTSIPFSYLKRLLGKALHCHPELAMELYQHLHMSGSDRTGELFGAVKAKAIEMGDDRLAEYLLKISDGQDRSPHATRITSFIAGFSRRRASPGNVAKTLSLFNSLWNRWSGGSIEPPVWAALSDQILRLGPLKLAQRPELRPQIDLVLRRLEQAALEPTELIKIKKKMIEVVEVSKFIQPDLPIPIDHHSQRPEKESPHHLSTNQQPFKDDNQLLNVIDPSIQTFEDLIALYIRENRLDRAVEASQRAIGKEILVRGPMMGRLLNKLVDKLGRHCQSQDDDADTKDKYHYDHPHQNETTEKEKDDNRAVNGPYSRDTLVDSILLVNQEWRAIAWKAHPILRGSDAEVVRAMERFYRLALSPPQSSCPSSSSSS</sequence>
<dbReference type="EMBL" id="VSWC01000105">
    <property type="protein sequence ID" value="KAA1087196.1"/>
    <property type="molecule type" value="Genomic_DNA"/>
</dbReference>
<dbReference type="OrthoDB" id="2502295at2759"/>
<proteinExistence type="predicted"/>